<evidence type="ECO:0000259" key="2">
    <source>
        <dbReference type="PROSITE" id="PS50097"/>
    </source>
</evidence>
<dbReference type="EMBL" id="AYKW01000045">
    <property type="protein sequence ID" value="PIL26528.1"/>
    <property type="molecule type" value="Genomic_DNA"/>
</dbReference>
<dbReference type="AlphaFoldDB" id="A0A2G8RYY0"/>
<name>A0A2G8RYY0_9APHY</name>
<sequence>MQTLDARSPKRRRTSSTPKPLFIVAPGESPELPNGQEKFTRHADFWLDDGNLILLAGDTAFRVYKGLLTKNSGVFADMFATGSADATETFDSCPVVRLPDHPADLSDFLQYLMPCSKLRLCDGLPVSDFAELHAAIHLAHKYQCPDVEMRALSLLKNFYSPPLADHHVHAHSPKSPMARPPRLAAIAAANVARLTETPSMIPFALYQVSTLEGAMLDGYARRDGSIEHLSASDLRLCIDARGSLAHEMVLYVRSAFTPGHSDRCTNIEQCTMALNDIRDDMEERLGTCDILDAYKGRPIEVWLADFELCEACAGEVLVREDAERRRVWRLLPGIFGMTAKECGFPQY</sequence>
<accession>A0A2G8RYY0</accession>
<evidence type="ECO:0000313" key="4">
    <source>
        <dbReference type="Proteomes" id="UP000230002"/>
    </source>
</evidence>
<reference evidence="3 4" key="1">
    <citation type="journal article" date="2015" name="Sci. Rep.">
        <title>Chromosome-level genome map provides insights into diverse defense mechanisms in the medicinal fungus Ganoderma sinense.</title>
        <authorList>
            <person name="Zhu Y."/>
            <person name="Xu J."/>
            <person name="Sun C."/>
            <person name="Zhou S."/>
            <person name="Xu H."/>
            <person name="Nelson D.R."/>
            <person name="Qian J."/>
            <person name="Song J."/>
            <person name="Luo H."/>
            <person name="Xiang L."/>
            <person name="Li Y."/>
            <person name="Xu Z."/>
            <person name="Ji A."/>
            <person name="Wang L."/>
            <person name="Lu S."/>
            <person name="Hayward A."/>
            <person name="Sun W."/>
            <person name="Li X."/>
            <person name="Schwartz D.C."/>
            <person name="Wang Y."/>
            <person name="Chen S."/>
        </authorList>
    </citation>
    <scope>NUCLEOTIDE SEQUENCE [LARGE SCALE GENOMIC DNA]</scope>
    <source>
        <strain evidence="3 4">ZZ0214-1</strain>
    </source>
</reference>
<evidence type="ECO:0000256" key="1">
    <source>
        <dbReference type="SAM" id="MobiDB-lite"/>
    </source>
</evidence>
<dbReference type="InterPro" id="IPR011333">
    <property type="entry name" value="SKP1/BTB/POZ_sf"/>
</dbReference>
<evidence type="ECO:0000313" key="3">
    <source>
        <dbReference type="EMBL" id="PIL26528.1"/>
    </source>
</evidence>
<comment type="caution">
    <text evidence="3">The sequence shown here is derived from an EMBL/GenBank/DDBJ whole genome shotgun (WGS) entry which is preliminary data.</text>
</comment>
<dbReference type="SUPFAM" id="SSF54695">
    <property type="entry name" value="POZ domain"/>
    <property type="match status" value="1"/>
</dbReference>
<feature type="region of interest" description="Disordered" evidence="1">
    <location>
        <begin position="1"/>
        <end position="21"/>
    </location>
</feature>
<dbReference type="InterPro" id="IPR000210">
    <property type="entry name" value="BTB/POZ_dom"/>
</dbReference>
<dbReference type="CDD" id="cd18186">
    <property type="entry name" value="BTB_POZ_ZBTB_KLHL-like"/>
    <property type="match status" value="1"/>
</dbReference>
<feature type="domain" description="BTB" evidence="2">
    <location>
        <begin position="50"/>
        <end position="112"/>
    </location>
</feature>
<proteinExistence type="predicted"/>
<protein>
    <recommendedName>
        <fullName evidence="2">BTB domain-containing protein</fullName>
    </recommendedName>
</protein>
<dbReference type="Proteomes" id="UP000230002">
    <property type="component" value="Unassembled WGS sequence"/>
</dbReference>
<dbReference type="PROSITE" id="PS50097">
    <property type="entry name" value="BTB"/>
    <property type="match status" value="1"/>
</dbReference>
<gene>
    <name evidence="3" type="ORF">GSI_12286</name>
</gene>
<keyword evidence="4" id="KW-1185">Reference proteome</keyword>
<dbReference type="Gene3D" id="3.30.710.10">
    <property type="entry name" value="Potassium Channel Kv1.1, Chain A"/>
    <property type="match status" value="1"/>
</dbReference>
<dbReference type="SMART" id="SM00225">
    <property type="entry name" value="BTB"/>
    <property type="match status" value="1"/>
</dbReference>
<organism evidence="3 4">
    <name type="scientific">Ganoderma sinense ZZ0214-1</name>
    <dbReference type="NCBI Taxonomy" id="1077348"/>
    <lineage>
        <taxon>Eukaryota</taxon>
        <taxon>Fungi</taxon>
        <taxon>Dikarya</taxon>
        <taxon>Basidiomycota</taxon>
        <taxon>Agaricomycotina</taxon>
        <taxon>Agaricomycetes</taxon>
        <taxon>Polyporales</taxon>
        <taxon>Polyporaceae</taxon>
        <taxon>Ganoderma</taxon>
    </lineage>
</organism>
<dbReference type="OrthoDB" id="3027208at2759"/>